<evidence type="ECO:0000313" key="13">
    <source>
        <dbReference type="Proteomes" id="UP001589890"/>
    </source>
</evidence>
<dbReference type="SUPFAM" id="SSF52743">
    <property type="entry name" value="Subtilisin-like"/>
    <property type="match status" value="1"/>
</dbReference>
<evidence type="ECO:0000313" key="12">
    <source>
        <dbReference type="EMBL" id="MFC0628504.1"/>
    </source>
</evidence>
<evidence type="ECO:0000259" key="11">
    <source>
        <dbReference type="Pfam" id="PF02225"/>
    </source>
</evidence>
<feature type="active site" description="Charge relay system" evidence="7">
    <location>
        <position position="446"/>
    </location>
</feature>
<keyword evidence="2" id="KW-0964">Secreted</keyword>
<proteinExistence type="inferred from homology"/>
<dbReference type="PROSITE" id="PS00136">
    <property type="entry name" value="SUBTILASE_ASP"/>
    <property type="match status" value="1"/>
</dbReference>
<dbReference type="Pfam" id="PF00082">
    <property type="entry name" value="Peptidase_S8"/>
    <property type="match status" value="1"/>
</dbReference>
<keyword evidence="3 7" id="KW-0645">Protease</keyword>
<evidence type="ECO:0000256" key="4">
    <source>
        <dbReference type="ARBA" id="ARBA00022729"/>
    </source>
</evidence>
<dbReference type="InterPro" id="IPR000209">
    <property type="entry name" value="Peptidase_S8/S53_dom"/>
</dbReference>
<keyword evidence="13" id="KW-1185">Reference proteome</keyword>
<gene>
    <name evidence="12" type="ORF">ACFFGN_30830</name>
</gene>
<dbReference type="PROSITE" id="PS51892">
    <property type="entry name" value="SUBTILASE"/>
    <property type="match status" value="1"/>
</dbReference>
<dbReference type="Proteomes" id="UP001589890">
    <property type="component" value="Unassembled WGS sequence"/>
</dbReference>
<feature type="signal peptide" evidence="9">
    <location>
        <begin position="1"/>
        <end position="27"/>
    </location>
</feature>
<feature type="domain" description="Peptidase S8/S53" evidence="10">
    <location>
        <begin position="227"/>
        <end position="493"/>
    </location>
</feature>
<dbReference type="EMBL" id="JBHLTC010000039">
    <property type="protein sequence ID" value="MFC0628504.1"/>
    <property type="molecule type" value="Genomic_DNA"/>
</dbReference>
<evidence type="ECO:0000256" key="8">
    <source>
        <dbReference type="RuleBase" id="RU003355"/>
    </source>
</evidence>
<protein>
    <submittedName>
        <fullName evidence="12">S8 family serine peptidase</fullName>
    </submittedName>
</protein>
<dbReference type="InterPro" id="IPR003137">
    <property type="entry name" value="PA_domain"/>
</dbReference>
<dbReference type="Gene3D" id="3.40.50.200">
    <property type="entry name" value="Peptidase S8/S53 domain"/>
    <property type="match status" value="1"/>
</dbReference>
<feature type="active site" description="Charge relay system" evidence="7">
    <location>
        <position position="268"/>
    </location>
</feature>
<dbReference type="InterPro" id="IPR036852">
    <property type="entry name" value="Peptidase_S8/S53_dom_sf"/>
</dbReference>
<evidence type="ECO:0000256" key="2">
    <source>
        <dbReference type="ARBA" id="ARBA00022512"/>
    </source>
</evidence>
<keyword evidence="2" id="KW-0134">Cell wall</keyword>
<dbReference type="Gene3D" id="3.50.30.30">
    <property type="match status" value="1"/>
</dbReference>
<feature type="active site" description="Charge relay system" evidence="7">
    <location>
        <position position="236"/>
    </location>
</feature>
<comment type="caution">
    <text evidence="12">The sequence shown here is derived from an EMBL/GenBank/DDBJ whole genome shotgun (WGS) entry which is preliminary data.</text>
</comment>
<dbReference type="Pfam" id="PF02225">
    <property type="entry name" value="PA"/>
    <property type="match status" value="1"/>
</dbReference>
<sequence length="1244" mass="129635">MRTPRPIVVATAMATTAVLLGSPGSLAGAEPPKPVVSKADSTQPSRWITLITGDRVQVTPQPGKPDAVHFHPAKNSRSRGAVISRTGDGHTLVVPTSVAADVAAGRLETALFDVTTLLAERYDDARSKVMPVILSYTGPATTARTRAAQDKPAGAARTRVLNSIGARSVAVTKTSATAFWSSVTAPGKHQVEATVAKIRLDRRVKASVDLSVPQIGAPAAWQRGFTGKGVKVAILDTGIDTGHPDLAGKVIAQANFSESAGTTDQQGHGTHVAATVAGSGAASGGKYRGVAPDASLLNGRVLDESGYGTFSGIIAGMEWAAIGQGADVINMSLGGGPSDGTDVMSQAVNTLSRQTGALFVIAAGNCFLPEPQSVSSPASADLALAVANLERDGSLAHSSCHGPRRRDFGLKPEIAAPGSGIVSARAAGTELGQPVGEHYTTLTGTSMATPHVAGTAALLAQQHPDWTGEQLKTRLITTSDPQPGSTVSQQGTGRVDADQATATNVSVDTGVLDFGFLQWPHDDQGPITKRLTYRNAGTTPVTLALKAEPAGPTFSAGTLTVPAGGQAAVDVTVDPGTSTGHKAGRVLATPEGGGDPVVSPYTWFLEDERYELAITGIDRAGSAANGPVVFSRPDGGGRTDLDPETTRIVNGKLTVRVPPGVYDVTSLLKMEATDTATDNFSLVAAPEVKVTGNTAITLDARTAVRTAAAPADVPGLNAREVTVTYVRTDPNGRAVGWLGAVFNGPPLDFFATPTKPVSVGGLEYAVGGRLEVPPYVATVGGKPLEVAAVSWAPRFTGLKNLVAVDAGDGSAGELTDVRGKLAVIRHDPEDGWADPIILAAQAAGAAAVLLYNPNAPGLIGGQGSIGGDGVTVPVLQTSRVTGARLVGLIAQQPVTVRILGVAETPFVYDLMHPWNDAVPADPRYRPRTADLARVDETFGSHEPGMRIQEFREGRTPNNWVVNGFHDLAVMMYGPSKRTSFLSTDHVSWTQGVLPSLSETGYTSWYAGNPATYQQGQRLTEKWFTPVATSSLPDTDRTFLSVNRVHGGVRACFSPLDNPGQHAEWSPAGDFQMTFRRNGSELPSIDSHCAQASIPDGPADLEIDLDVRRKQHFWKYSTHVRSTWAFRSAGGADEVMPVVLADLDVPSANSLNQVKVGKPTGITLGLRHQKGSKSSAFTSAKLELSYDGSTWTSLPLTSAGANRYTTTVTHPATQAGKAPSLRLQVTDAAGGKLTQEVTAAYGLID</sequence>
<keyword evidence="5 7" id="KW-0378">Hydrolase</keyword>
<dbReference type="InterPro" id="IPR015500">
    <property type="entry name" value="Peptidase_S8_subtilisin-rel"/>
</dbReference>
<evidence type="ECO:0000259" key="10">
    <source>
        <dbReference type="Pfam" id="PF00082"/>
    </source>
</evidence>
<accession>A0ABV6QV52</accession>
<dbReference type="PANTHER" id="PTHR43806:SF11">
    <property type="entry name" value="CEREVISIN-RELATED"/>
    <property type="match status" value="1"/>
</dbReference>
<organism evidence="12 13">
    <name type="scientific">Kribbella deserti</name>
    <dbReference type="NCBI Taxonomy" id="1926257"/>
    <lineage>
        <taxon>Bacteria</taxon>
        <taxon>Bacillati</taxon>
        <taxon>Actinomycetota</taxon>
        <taxon>Actinomycetes</taxon>
        <taxon>Propionibacteriales</taxon>
        <taxon>Kribbellaceae</taxon>
        <taxon>Kribbella</taxon>
    </lineage>
</organism>
<evidence type="ECO:0000256" key="7">
    <source>
        <dbReference type="PROSITE-ProRule" id="PRU01240"/>
    </source>
</evidence>
<evidence type="ECO:0000256" key="9">
    <source>
        <dbReference type="SAM" id="SignalP"/>
    </source>
</evidence>
<evidence type="ECO:0000256" key="1">
    <source>
        <dbReference type="ARBA" id="ARBA00011073"/>
    </source>
</evidence>
<dbReference type="InterPro" id="IPR050131">
    <property type="entry name" value="Peptidase_S8_subtilisin-like"/>
</dbReference>
<keyword evidence="4 9" id="KW-0732">Signal</keyword>
<dbReference type="PROSITE" id="PS00138">
    <property type="entry name" value="SUBTILASE_SER"/>
    <property type="match status" value="1"/>
</dbReference>
<dbReference type="InterPro" id="IPR023827">
    <property type="entry name" value="Peptidase_S8_Asp-AS"/>
</dbReference>
<evidence type="ECO:0000256" key="5">
    <source>
        <dbReference type="ARBA" id="ARBA00022801"/>
    </source>
</evidence>
<keyword evidence="6 7" id="KW-0720">Serine protease</keyword>
<feature type="chain" id="PRO_5045808906" evidence="9">
    <location>
        <begin position="28"/>
        <end position="1244"/>
    </location>
</feature>
<name>A0ABV6QV52_9ACTN</name>
<feature type="domain" description="PA" evidence="11">
    <location>
        <begin position="801"/>
        <end position="885"/>
    </location>
</feature>
<comment type="similarity">
    <text evidence="1 7 8">Belongs to the peptidase S8 family.</text>
</comment>
<evidence type="ECO:0000256" key="6">
    <source>
        <dbReference type="ARBA" id="ARBA00022825"/>
    </source>
</evidence>
<dbReference type="PRINTS" id="PR00723">
    <property type="entry name" value="SUBTILISIN"/>
</dbReference>
<reference evidence="12 13" key="1">
    <citation type="submission" date="2024-09" db="EMBL/GenBank/DDBJ databases">
        <authorList>
            <person name="Sun Q."/>
            <person name="Mori K."/>
        </authorList>
    </citation>
    <scope>NUCLEOTIDE SEQUENCE [LARGE SCALE GENOMIC DNA]</scope>
    <source>
        <strain evidence="12 13">CGMCC 1.15906</strain>
    </source>
</reference>
<dbReference type="PANTHER" id="PTHR43806">
    <property type="entry name" value="PEPTIDASE S8"/>
    <property type="match status" value="1"/>
</dbReference>
<dbReference type="InterPro" id="IPR023828">
    <property type="entry name" value="Peptidase_S8_Ser-AS"/>
</dbReference>
<evidence type="ECO:0000256" key="3">
    <source>
        <dbReference type="ARBA" id="ARBA00022670"/>
    </source>
</evidence>
<dbReference type="RefSeq" id="WP_380054896.1">
    <property type="nucleotide sequence ID" value="NZ_JBHLTC010000039.1"/>
</dbReference>